<name>A0ABX0VZJ2_9RHOB</name>
<gene>
    <name evidence="3" type="ORF">HCZ30_06370</name>
</gene>
<evidence type="ECO:0000313" key="3">
    <source>
        <dbReference type="EMBL" id="NIY72058.1"/>
    </source>
</evidence>
<evidence type="ECO:0000256" key="1">
    <source>
        <dbReference type="SAM" id="Coils"/>
    </source>
</evidence>
<evidence type="ECO:0008006" key="5">
    <source>
        <dbReference type="Google" id="ProtNLM"/>
    </source>
</evidence>
<dbReference type="EMBL" id="JAATOP010000003">
    <property type="protein sequence ID" value="NIY72058.1"/>
    <property type="molecule type" value="Genomic_DNA"/>
</dbReference>
<dbReference type="SUPFAM" id="SSF58104">
    <property type="entry name" value="Methyl-accepting chemotaxis protein (MCP) signaling domain"/>
    <property type="match status" value="1"/>
</dbReference>
<evidence type="ECO:0000313" key="4">
    <source>
        <dbReference type="Proteomes" id="UP000709466"/>
    </source>
</evidence>
<organism evidence="3 4">
    <name type="scientific">Marivivens donghaensis</name>
    <dbReference type="NCBI Taxonomy" id="1699413"/>
    <lineage>
        <taxon>Bacteria</taxon>
        <taxon>Pseudomonadati</taxon>
        <taxon>Pseudomonadota</taxon>
        <taxon>Alphaproteobacteria</taxon>
        <taxon>Rhodobacterales</taxon>
        <taxon>Paracoccaceae</taxon>
        <taxon>Marivivens group</taxon>
        <taxon>Marivivens</taxon>
    </lineage>
</organism>
<reference evidence="3 4" key="1">
    <citation type="submission" date="2020-03" db="EMBL/GenBank/DDBJ databases">
        <title>Bacterial isolates of synthetic phycosphere.</title>
        <authorList>
            <person name="Fu H."/>
            <person name="Moran M.A."/>
        </authorList>
    </citation>
    <scope>NUCLEOTIDE SEQUENCE [LARGE SCALE GENOMIC DNA]</scope>
    <source>
        <strain evidence="3 4">HF1</strain>
    </source>
</reference>
<keyword evidence="4" id="KW-1185">Reference proteome</keyword>
<keyword evidence="1" id="KW-0175">Coiled coil</keyword>
<evidence type="ECO:0000256" key="2">
    <source>
        <dbReference type="SAM" id="MobiDB-lite"/>
    </source>
</evidence>
<protein>
    <recommendedName>
        <fullName evidence="5">Methyl-accepting chemotaxis protein</fullName>
    </recommendedName>
</protein>
<sequence>MNQVLRQSNTNTPAENFRIGIAALRGETERIFDAAGTGLEASLDQLQNLSEEFRTLEKTLGDSEALGQSIDTVNTELSNLRSDIDGFGVASDGLRDAIRAILTEVRELDRVVRTMANISINARIQGNGLVPPRPQVTAFIERLGTMSSEAEEILGEINDAMSSAIFDVSKMEYEQKDMLLDLRRNVIPAITGYATISQRMRNSQDALMSASLELSTQMGQISSEVSRIIIAMQIGDSTRQRFERVEQTLSYCTGAKPDFSATLVDVSIALTEGAREDAIAEVDVAIQSLEGVGDSAHQALQAAAVSAFGQRSVWEIDHDENDLNTSLDASRKHFAVMADQAQKINKRLDVILKHESTLRKIAHEVRLAGINAVIICAKLGEDGRALRELAQWLRDLTDESDAIIHRLQDILEKSRVRIHAVTEDHIKGLESSLGTFLTDATDLRTHMNQIGEVVLTTSDAFSITAKKLPERIEDTIANLSSFRTALNDLDAVEQPVHIYRAMLPATPEVPAEGSPDGAVLANLRSRYTMEAERVLHDNVLGAERPAHVEDDDGLFDDFGDAPKASGGDDLDDIMF</sequence>
<feature type="coiled-coil region" evidence="1">
    <location>
        <begin position="39"/>
        <end position="66"/>
    </location>
</feature>
<feature type="region of interest" description="Disordered" evidence="2">
    <location>
        <begin position="551"/>
        <end position="575"/>
    </location>
</feature>
<comment type="caution">
    <text evidence="3">The sequence shown here is derived from an EMBL/GenBank/DDBJ whole genome shotgun (WGS) entry which is preliminary data.</text>
</comment>
<dbReference type="Gene3D" id="1.10.287.950">
    <property type="entry name" value="Methyl-accepting chemotaxis protein"/>
    <property type="match status" value="1"/>
</dbReference>
<dbReference type="RefSeq" id="WP_167637444.1">
    <property type="nucleotide sequence ID" value="NZ_JAATOP010000003.1"/>
</dbReference>
<accession>A0ABX0VZJ2</accession>
<dbReference type="Proteomes" id="UP000709466">
    <property type="component" value="Unassembled WGS sequence"/>
</dbReference>
<proteinExistence type="predicted"/>